<dbReference type="Pfam" id="PF00106">
    <property type="entry name" value="adh_short"/>
    <property type="match status" value="1"/>
</dbReference>
<dbReference type="SUPFAM" id="SSF51735">
    <property type="entry name" value="NAD(P)-binding Rossmann-fold domains"/>
    <property type="match status" value="1"/>
</dbReference>
<comment type="caution">
    <text evidence="3">The sequence shown here is derived from an EMBL/GenBank/DDBJ whole genome shotgun (WGS) entry which is preliminary data.</text>
</comment>
<dbReference type="PRINTS" id="PR00081">
    <property type="entry name" value="GDHRDH"/>
</dbReference>
<dbReference type="AlphaFoldDB" id="A0A438NBU0"/>
<dbReference type="PANTHER" id="PTHR43180">
    <property type="entry name" value="3-OXOACYL-(ACYL-CARRIER-PROTEIN) REDUCTASE (AFU_ORTHOLOGUE AFUA_6G11210)"/>
    <property type="match status" value="1"/>
</dbReference>
<comment type="similarity">
    <text evidence="1">Belongs to the short-chain dehydrogenases/reductases (SDR) family.</text>
</comment>
<evidence type="ECO:0000256" key="1">
    <source>
        <dbReference type="ARBA" id="ARBA00006484"/>
    </source>
</evidence>
<dbReference type="Gene3D" id="3.40.50.720">
    <property type="entry name" value="NAD(P)-binding Rossmann-like Domain"/>
    <property type="match status" value="1"/>
</dbReference>
<dbReference type="VEuPathDB" id="FungiDB:PV10_08124"/>
<dbReference type="EMBL" id="NAJM01000009">
    <property type="protein sequence ID" value="RVX73239.1"/>
    <property type="molecule type" value="Genomic_DNA"/>
</dbReference>
<evidence type="ECO:0000256" key="2">
    <source>
        <dbReference type="ARBA" id="ARBA00023002"/>
    </source>
</evidence>
<evidence type="ECO:0000313" key="3">
    <source>
        <dbReference type="EMBL" id="RVX73239.1"/>
    </source>
</evidence>
<protein>
    <submittedName>
        <fullName evidence="3">Uncharacterized protein</fullName>
    </submittedName>
</protein>
<evidence type="ECO:0000313" key="4">
    <source>
        <dbReference type="Proteomes" id="UP000288859"/>
    </source>
</evidence>
<organism evidence="3 4">
    <name type="scientific">Exophiala mesophila</name>
    <name type="common">Black yeast-like fungus</name>
    <dbReference type="NCBI Taxonomy" id="212818"/>
    <lineage>
        <taxon>Eukaryota</taxon>
        <taxon>Fungi</taxon>
        <taxon>Dikarya</taxon>
        <taxon>Ascomycota</taxon>
        <taxon>Pezizomycotina</taxon>
        <taxon>Eurotiomycetes</taxon>
        <taxon>Chaetothyriomycetidae</taxon>
        <taxon>Chaetothyriales</taxon>
        <taxon>Herpotrichiellaceae</taxon>
        <taxon>Exophiala</taxon>
    </lineage>
</organism>
<reference evidence="3 4" key="1">
    <citation type="submission" date="2017-03" db="EMBL/GenBank/DDBJ databases">
        <title>Genomes of endolithic fungi from Antarctica.</title>
        <authorList>
            <person name="Coleine C."/>
            <person name="Masonjones S."/>
            <person name="Stajich J.E."/>
        </authorList>
    </citation>
    <scope>NUCLEOTIDE SEQUENCE [LARGE SCALE GENOMIC DNA]</scope>
    <source>
        <strain evidence="3 4">CCFEE 6314</strain>
    </source>
</reference>
<dbReference type="PANTHER" id="PTHR43180:SF86">
    <property type="entry name" value="DEHYDROGENASE, PUTATIVE (AFU_ORTHOLOGUE AFUA_3G00290)-RELATED"/>
    <property type="match status" value="1"/>
</dbReference>
<name>A0A438NBU0_EXOME</name>
<dbReference type="Proteomes" id="UP000288859">
    <property type="component" value="Unassembled WGS sequence"/>
</dbReference>
<dbReference type="InterPro" id="IPR036291">
    <property type="entry name" value="NAD(P)-bd_dom_sf"/>
</dbReference>
<gene>
    <name evidence="3" type="ORF">B0A52_02367</name>
</gene>
<dbReference type="OrthoDB" id="37659at2759"/>
<proteinExistence type="inferred from homology"/>
<accession>A0A438NBU0</accession>
<dbReference type="GO" id="GO:0016491">
    <property type="term" value="F:oxidoreductase activity"/>
    <property type="evidence" value="ECO:0007669"/>
    <property type="project" value="UniProtKB-KW"/>
</dbReference>
<dbReference type="InterPro" id="IPR002347">
    <property type="entry name" value="SDR_fam"/>
</dbReference>
<keyword evidence="2" id="KW-0560">Oxidoreductase</keyword>
<sequence>MDVRSLFRIGASHFVDHDHYIVHVPVQRLQGPTSILEIGIGASTLLRAQIPPRISLKFEPPHRRMARFNPHHASLSLDNLSNKVIVLSGGSTGIGAATVHLLDSQGAKVVFGDVVPAKHSVGDFFRTDVSKYDDTHALFQYALHKYGRIDHAVANAGVIEQPGWFQPDGIESLQQPPPDLVVDVNLKGTLYFAHIALQYLAATKGITDHSLTVLSSQAGFKETPGLFVYQATKHAILGLMRSLRLYTPASFGVRVNAVCPSMTTTQMVAGIQDAWKAGGNPVNHPEDIA</sequence>